<evidence type="ECO:0000256" key="6">
    <source>
        <dbReference type="SAM" id="Phobius"/>
    </source>
</evidence>
<dbReference type="RefSeq" id="WP_264090987.1">
    <property type="nucleotide sequence ID" value="NZ_JAMPJT010000011.1"/>
</dbReference>
<evidence type="ECO:0000256" key="1">
    <source>
        <dbReference type="ARBA" id="ARBA00004141"/>
    </source>
</evidence>
<dbReference type="PANTHER" id="PTHR30569">
    <property type="entry name" value="CYTOSINE TRANSPORTER CODB"/>
    <property type="match status" value="1"/>
</dbReference>
<sequence>MSQGNAVSEKVQKSRQIYDYEYETVPAEARKRWYVIALIWLAIGIDISGLFLGAFLSGGLPFAQAVSATLIGSALLGVLAALCANVGYGCGLSTSLLSISVFGRLGGKLIGIFSAISLLGWFAFQLDFFGVMLQKALMNYHLEPGRLPILLFGMILMTFTAIWGVRSLGKLSVFSVPLMLILIITGIVLASINHADIPAMVIKSPISMGTAISYVVSIWIVAAVMSPDIARYAKTRKDAILGAGLGFCFGNSSTILVALVLTRLVGSDDLVEIFFNIGLGISAILVLIFAQWTTNSCNLISSSLGLSVVIRWISRPAIVIFMALLGLFLAYNGMINNFTYFLSLLGVLISPIAGVYLVDYYYHDSSCLRQDISQAQMLNISPSISWLCGCIVSILSSPDFIGAFTITTISALDGVLVSMVVYIFLHKLLPQQSN</sequence>
<feature type="transmembrane region" description="Helical" evidence="6">
    <location>
        <begin position="33"/>
        <end position="56"/>
    </location>
</feature>
<dbReference type="Pfam" id="PF02133">
    <property type="entry name" value="Transp_cyt_pur"/>
    <property type="match status" value="1"/>
</dbReference>
<feature type="transmembrane region" description="Helical" evidence="6">
    <location>
        <begin position="109"/>
        <end position="133"/>
    </location>
</feature>
<dbReference type="InterPro" id="IPR030191">
    <property type="entry name" value="CodB"/>
</dbReference>
<feature type="transmembrane region" description="Helical" evidence="6">
    <location>
        <begin position="204"/>
        <end position="227"/>
    </location>
</feature>
<dbReference type="InterPro" id="IPR001248">
    <property type="entry name" value="Pur-cyt_permease"/>
</dbReference>
<feature type="transmembrane region" description="Helical" evidence="6">
    <location>
        <begin position="338"/>
        <end position="358"/>
    </location>
</feature>
<comment type="similarity">
    <text evidence="2">Belongs to the purine-cytosine permease (2.A.39) family.</text>
</comment>
<dbReference type="EMBL" id="JAMPJU010000011">
    <property type="protein sequence ID" value="MCV9883325.1"/>
    <property type="molecule type" value="Genomic_DNA"/>
</dbReference>
<dbReference type="GO" id="GO:0005886">
    <property type="term" value="C:plasma membrane"/>
    <property type="evidence" value="ECO:0007669"/>
    <property type="project" value="TreeGrafter"/>
</dbReference>
<dbReference type="Proteomes" id="UP001165568">
    <property type="component" value="Unassembled WGS sequence"/>
</dbReference>
<feature type="transmembrane region" description="Helical" evidence="6">
    <location>
        <begin position="62"/>
        <end position="88"/>
    </location>
</feature>
<dbReference type="Gene3D" id="1.10.4160.10">
    <property type="entry name" value="Hydantoin permease"/>
    <property type="match status" value="1"/>
</dbReference>
<dbReference type="AlphaFoldDB" id="A0AA42C662"/>
<protein>
    <submittedName>
        <fullName evidence="7">Cytosine permease</fullName>
    </submittedName>
</protein>
<accession>A0AA42C662</accession>
<keyword evidence="5 6" id="KW-0472">Membrane</keyword>
<evidence type="ECO:0000256" key="4">
    <source>
        <dbReference type="ARBA" id="ARBA00022989"/>
    </source>
</evidence>
<comment type="subcellular location">
    <subcellularLocation>
        <location evidence="1">Membrane</location>
        <topology evidence="1">Multi-pass membrane protein</topology>
    </subcellularLocation>
</comment>
<gene>
    <name evidence="7" type="ORF">NC803_13885</name>
    <name evidence="8" type="ORF">NC856_13710</name>
</gene>
<reference evidence="7" key="1">
    <citation type="submission" date="2022-04" db="EMBL/GenBank/DDBJ databases">
        <title>Brenneria sp. isolated from walnut trees in Serbia.</title>
        <authorList>
            <person name="Gasic K."/>
            <person name="Zlatkovic N."/>
            <person name="Kuzmanovic N."/>
        </authorList>
    </citation>
    <scope>NUCLEOTIDE SEQUENCE</scope>
    <source>
        <strain evidence="8">KBI 423</strain>
        <strain evidence="7">KBI 447</strain>
    </source>
</reference>
<name>A0AA42C662_9GAMM</name>
<evidence type="ECO:0000313" key="9">
    <source>
        <dbReference type="Proteomes" id="UP001165568"/>
    </source>
</evidence>
<evidence type="ECO:0000256" key="5">
    <source>
        <dbReference type="ARBA" id="ARBA00023136"/>
    </source>
</evidence>
<keyword evidence="9" id="KW-1185">Reference proteome</keyword>
<comment type="caution">
    <text evidence="7">The sequence shown here is derived from an EMBL/GenBank/DDBJ whole genome shotgun (WGS) entry which is preliminary data.</text>
</comment>
<keyword evidence="4 6" id="KW-1133">Transmembrane helix</keyword>
<feature type="transmembrane region" description="Helical" evidence="6">
    <location>
        <begin position="239"/>
        <end position="261"/>
    </location>
</feature>
<dbReference type="Proteomes" id="UP001165569">
    <property type="component" value="Unassembled WGS sequence"/>
</dbReference>
<evidence type="ECO:0000313" key="10">
    <source>
        <dbReference type="Proteomes" id="UP001165569"/>
    </source>
</evidence>
<evidence type="ECO:0000313" key="8">
    <source>
        <dbReference type="EMBL" id="MCV9883325.1"/>
    </source>
</evidence>
<keyword evidence="3 6" id="KW-0812">Transmembrane</keyword>
<dbReference type="EMBL" id="JAMPJT010000011">
    <property type="protein sequence ID" value="MCV9879936.1"/>
    <property type="molecule type" value="Genomic_DNA"/>
</dbReference>
<organism evidence="7 10">
    <name type="scientific">Brenneria izbisi</name>
    <dbReference type="NCBI Taxonomy" id="2939450"/>
    <lineage>
        <taxon>Bacteria</taxon>
        <taxon>Pseudomonadati</taxon>
        <taxon>Pseudomonadota</taxon>
        <taxon>Gammaproteobacteria</taxon>
        <taxon>Enterobacterales</taxon>
        <taxon>Pectobacteriaceae</taxon>
        <taxon>Brenneria</taxon>
    </lineage>
</organism>
<proteinExistence type="inferred from homology"/>
<dbReference type="CDD" id="cd11484">
    <property type="entry name" value="SLC-NCS1sbd_CobB-like"/>
    <property type="match status" value="1"/>
</dbReference>
<feature type="transmembrane region" description="Helical" evidence="6">
    <location>
        <begin position="378"/>
        <end position="395"/>
    </location>
</feature>
<feature type="transmembrane region" description="Helical" evidence="6">
    <location>
        <begin position="171"/>
        <end position="192"/>
    </location>
</feature>
<evidence type="ECO:0000256" key="3">
    <source>
        <dbReference type="ARBA" id="ARBA00022692"/>
    </source>
</evidence>
<feature type="transmembrane region" description="Helical" evidence="6">
    <location>
        <begin position="145"/>
        <end position="164"/>
    </location>
</feature>
<feature type="transmembrane region" description="Helical" evidence="6">
    <location>
        <begin position="401"/>
        <end position="425"/>
    </location>
</feature>
<evidence type="ECO:0000313" key="7">
    <source>
        <dbReference type="EMBL" id="MCV9879936.1"/>
    </source>
</evidence>
<dbReference type="PANTHER" id="PTHR30569:SF0">
    <property type="entry name" value="CYTOSINE PERMEASE"/>
    <property type="match status" value="1"/>
</dbReference>
<evidence type="ECO:0000256" key="2">
    <source>
        <dbReference type="ARBA" id="ARBA00008974"/>
    </source>
</evidence>
<feature type="transmembrane region" description="Helical" evidence="6">
    <location>
        <begin position="273"/>
        <end position="292"/>
    </location>
</feature>
<feature type="transmembrane region" description="Helical" evidence="6">
    <location>
        <begin position="312"/>
        <end position="332"/>
    </location>
</feature>
<dbReference type="GO" id="GO:0015209">
    <property type="term" value="F:cytosine transmembrane transporter activity"/>
    <property type="evidence" value="ECO:0007669"/>
    <property type="project" value="InterPro"/>
</dbReference>